<keyword evidence="4" id="KW-0808">Transferase</keyword>
<feature type="repeat" description="ANK" evidence="3">
    <location>
        <begin position="511"/>
        <end position="543"/>
    </location>
</feature>
<protein>
    <submittedName>
        <fullName evidence="4">Acetyltransferase</fullName>
    </submittedName>
</protein>
<reference evidence="4 5" key="1">
    <citation type="submission" date="2015-06" db="EMBL/GenBank/DDBJ databases">
        <title>Survival trade-offs in plant roots during colonization by closely related pathogenic and mutualistic fungi.</title>
        <authorList>
            <person name="Hacquard S."/>
            <person name="Kracher B."/>
            <person name="Hiruma K."/>
            <person name="Weinman A."/>
            <person name="Muench P."/>
            <person name="Garrido Oter R."/>
            <person name="Ver Loren van Themaat E."/>
            <person name="Dallerey J.-F."/>
            <person name="Damm U."/>
            <person name="Henrissat B."/>
            <person name="Lespinet O."/>
            <person name="Thon M."/>
            <person name="Kemen E."/>
            <person name="McHardy A.C."/>
            <person name="Schulze-Lefert P."/>
            <person name="O'Connell R.J."/>
        </authorList>
    </citation>
    <scope>NUCLEOTIDE SEQUENCE [LARGE SCALE GENOMIC DNA]</scope>
    <source>
        <strain evidence="4 5">MAFF 238704</strain>
    </source>
</reference>
<dbReference type="PANTHER" id="PTHR24198:SF165">
    <property type="entry name" value="ANKYRIN REPEAT-CONTAINING PROTEIN-RELATED"/>
    <property type="match status" value="1"/>
</dbReference>
<name>A0A161W0W2_COLIC</name>
<dbReference type="InterPro" id="IPR016181">
    <property type="entry name" value="Acyl_CoA_acyltransferase"/>
</dbReference>
<dbReference type="SUPFAM" id="SSF48403">
    <property type="entry name" value="Ankyrin repeat"/>
    <property type="match status" value="1"/>
</dbReference>
<keyword evidence="5" id="KW-1185">Reference proteome</keyword>
<comment type="caution">
    <text evidence="4">The sequence shown here is derived from an EMBL/GenBank/DDBJ whole genome shotgun (WGS) entry which is preliminary data.</text>
</comment>
<dbReference type="STRING" id="1573173.A0A161W0W2"/>
<proteinExistence type="predicted"/>
<dbReference type="PANTHER" id="PTHR24198">
    <property type="entry name" value="ANKYRIN REPEAT AND PROTEIN KINASE DOMAIN-CONTAINING PROTEIN"/>
    <property type="match status" value="1"/>
</dbReference>
<evidence type="ECO:0000256" key="3">
    <source>
        <dbReference type="PROSITE-ProRule" id="PRU00023"/>
    </source>
</evidence>
<evidence type="ECO:0000256" key="2">
    <source>
        <dbReference type="ARBA" id="ARBA00023043"/>
    </source>
</evidence>
<keyword evidence="1" id="KW-0677">Repeat</keyword>
<dbReference type="SMART" id="SM00248">
    <property type="entry name" value="ANK"/>
    <property type="match status" value="7"/>
</dbReference>
<dbReference type="PROSITE" id="PS50088">
    <property type="entry name" value="ANK_REPEAT"/>
    <property type="match status" value="1"/>
</dbReference>
<dbReference type="Gene3D" id="1.25.40.20">
    <property type="entry name" value="Ankyrin repeat-containing domain"/>
    <property type="match status" value="2"/>
</dbReference>
<dbReference type="Pfam" id="PF12796">
    <property type="entry name" value="Ank_2"/>
    <property type="match status" value="1"/>
</dbReference>
<dbReference type="Gene3D" id="3.40.630.30">
    <property type="match status" value="1"/>
</dbReference>
<dbReference type="SUPFAM" id="SSF55729">
    <property type="entry name" value="Acyl-CoA N-acyltransferases (Nat)"/>
    <property type="match status" value="1"/>
</dbReference>
<dbReference type="EMBL" id="LFIW01001839">
    <property type="protein sequence ID" value="KZL80665.1"/>
    <property type="molecule type" value="Genomic_DNA"/>
</dbReference>
<dbReference type="InterPro" id="IPR036770">
    <property type="entry name" value="Ankyrin_rpt-contain_sf"/>
</dbReference>
<dbReference type="GO" id="GO:0016740">
    <property type="term" value="F:transferase activity"/>
    <property type="evidence" value="ECO:0007669"/>
    <property type="project" value="UniProtKB-KW"/>
</dbReference>
<feature type="non-terminal residue" evidence="4">
    <location>
        <position position="1"/>
    </location>
</feature>
<evidence type="ECO:0000313" key="4">
    <source>
        <dbReference type="EMBL" id="KZL80665.1"/>
    </source>
</evidence>
<organism evidence="4 5">
    <name type="scientific">Colletotrichum incanum</name>
    <name type="common">Soybean anthracnose fungus</name>
    <dbReference type="NCBI Taxonomy" id="1573173"/>
    <lineage>
        <taxon>Eukaryota</taxon>
        <taxon>Fungi</taxon>
        <taxon>Dikarya</taxon>
        <taxon>Ascomycota</taxon>
        <taxon>Pezizomycotina</taxon>
        <taxon>Sordariomycetes</taxon>
        <taxon>Hypocreomycetidae</taxon>
        <taxon>Glomerellales</taxon>
        <taxon>Glomerellaceae</taxon>
        <taxon>Colletotrichum</taxon>
        <taxon>Colletotrichum spaethianum species complex</taxon>
    </lineage>
</organism>
<evidence type="ECO:0000313" key="5">
    <source>
        <dbReference type="Proteomes" id="UP000076584"/>
    </source>
</evidence>
<sequence length="697" mass="76646">LPPENMAFIRPYKSSDFDATGHICRATLPPSLQRSEAATRTAPYIWTHQFTLLSPSTCHILDDGQGNAVGYCIGCPNVNDFAEAYPRYVQEVLETSAELAGRKPKSLETKAPWNIPETGEVNEEALLQQAFNPTWLVLDDERRDLWGGWKATMHIDLLEPWQGKGWGRKLIDKFVESLREVDREKGGKSGKRLYGNGVHIGVGGENDKVVPFYEKLGFRNKVGSHYITLSIKPPKFGLHCIGWALHWTIFTGDKTAVRMMIDAGVSPTVRDTQDPGFTPLLAASQYGRLLIARLFWDVVGPEGWFLPSKRHKNGPNCLLVATRNDHTDLTAALQDAAWAWCDDTKAVLLDGSGTSYEPDIIQDALERAVGNRMILPEHKTKPAPIAEDTVPHQRLVHRLIDAGGNPDGGGPPFPLVSNTHCLIITWSYPNRQDTHGKTALHRLFGPFSRGRSDITTLQILLQHGALPELADEAGETPHHAVVERGSYEQLQLCLSHCRASDAEIIQLRNSSGESLLQYAATGGQKETVEFLLRSDVDVNVVSSNGWTPLICALAPTKGKSIHCMCQIVNFLLQHGASARVVTDEGWTPLHDLASWPVAQNLEVRTEVADLARKPISGGAPTDDKSWVIRSPSTTANTLSDVWGSRMRVFVEKAGASVQDLGQAKNTSPLMWARRCNARDVVDVLTAYLAPTSEGGPS</sequence>
<dbReference type="AlphaFoldDB" id="A0A161W0W2"/>
<evidence type="ECO:0000256" key="1">
    <source>
        <dbReference type="ARBA" id="ARBA00022737"/>
    </source>
</evidence>
<keyword evidence="2 3" id="KW-0040">ANK repeat</keyword>
<dbReference type="Proteomes" id="UP000076584">
    <property type="component" value="Unassembled WGS sequence"/>
</dbReference>
<gene>
    <name evidence="4" type="ORF">CI238_08308</name>
</gene>
<accession>A0A161W0W2</accession>
<dbReference type="InterPro" id="IPR002110">
    <property type="entry name" value="Ankyrin_rpt"/>
</dbReference>
<dbReference type="PROSITE" id="PS50297">
    <property type="entry name" value="ANK_REP_REGION"/>
    <property type="match status" value="1"/>
</dbReference>